<dbReference type="GeneID" id="13302029"/>
<name>A0A5C0XLV2_PYRFU</name>
<organism evidence="3 4">
    <name type="scientific">Pyrococcus furiosus (strain ATCC 43587 / DSM 3638 / JCM 8422 / Vc1)</name>
    <dbReference type="NCBI Taxonomy" id="186497"/>
    <lineage>
        <taxon>Archaea</taxon>
        <taxon>Methanobacteriati</taxon>
        <taxon>Methanobacteriota</taxon>
        <taxon>Thermococci</taxon>
        <taxon>Thermococcales</taxon>
        <taxon>Thermococcaceae</taxon>
        <taxon>Pyrococcus</taxon>
    </lineage>
</organism>
<dbReference type="InterPro" id="IPR008553">
    <property type="entry name" value="DUF835"/>
</dbReference>
<dbReference type="GeneID" id="41712025"/>
<dbReference type="Proteomes" id="UP000324354">
    <property type="component" value="Chromosome"/>
</dbReference>
<feature type="transmembrane region" description="Helical" evidence="1">
    <location>
        <begin position="95"/>
        <end position="115"/>
    </location>
</feature>
<protein>
    <submittedName>
        <fullName evidence="3">DUF835 domain-containing protein</fullName>
    </submittedName>
</protein>
<feature type="transmembrane region" description="Helical" evidence="1">
    <location>
        <begin position="121"/>
        <end position="144"/>
    </location>
</feature>
<evidence type="ECO:0000256" key="1">
    <source>
        <dbReference type="SAM" id="Phobius"/>
    </source>
</evidence>
<feature type="transmembrane region" description="Helical" evidence="1">
    <location>
        <begin position="175"/>
        <end position="200"/>
    </location>
</feature>
<feature type="transmembrane region" description="Helical" evidence="1">
    <location>
        <begin position="63"/>
        <end position="83"/>
    </location>
</feature>
<evidence type="ECO:0000259" key="2">
    <source>
        <dbReference type="Pfam" id="PF05763"/>
    </source>
</evidence>
<reference evidence="3 4" key="1">
    <citation type="submission" date="2017-08" db="EMBL/GenBank/DDBJ databases">
        <title>Resequencing and Reannotation of the genome of Pyrococcus furiosus type strain DSM3638.</title>
        <authorList>
            <person name="Reichelt R.M."/>
            <person name="Bunk B."/>
        </authorList>
    </citation>
    <scope>NUCLEOTIDE SEQUENCE [LARGE SCALE GENOMIC DNA]</scope>
    <source>
        <strain evidence="3 4">DSM 3638</strain>
    </source>
</reference>
<dbReference type="OrthoDB" id="85946at2157"/>
<keyword evidence="1" id="KW-0812">Transmembrane</keyword>
<sequence>MIIPILNFVSRLILAGTSLYKTLKVKDKGWGLITLGFTLSALDIEEYILEPLGIKVAPELSPISQSVSMFYVGFFFLAGGLLIKLKDITLKHEAILSTIVLLSYIWIFMIATKIITGDSALIFPSIVFSLSTIYLGLIFLNYIVNPKSLEILLPLGLIGLGALNLTYPFTRNIEWFASFAFLTASILRVLSAIGIVKLVFFAPPSPSRRESPTQLKPGACWSDNPKKVLEMLSPMNIIAITRSIPENTPNSWFIYWLTKVEEGEVRENIYAISPTKLEILPDLVKKALKLGYDGVYIDGIEALVIENGFKSVAKFLLHIKDIVLAENKFIILTLDPRALKEEEIKIIEKEFKKLELS</sequence>
<feature type="domain" description="DUF835" evidence="2">
    <location>
        <begin position="226"/>
        <end position="351"/>
    </location>
</feature>
<dbReference type="EMBL" id="CP023154">
    <property type="protein sequence ID" value="QEK77956.1"/>
    <property type="molecule type" value="Genomic_DNA"/>
</dbReference>
<gene>
    <name evidence="3" type="ORF">PFDSM3638_01110</name>
</gene>
<accession>A0A5C0XLV2</accession>
<dbReference type="AlphaFoldDB" id="A0A5C0XLV2"/>
<dbReference type="RefSeq" id="WP_011011349.1">
    <property type="nucleotide sequence ID" value="NC_003413.1"/>
</dbReference>
<proteinExistence type="predicted"/>
<evidence type="ECO:0000313" key="3">
    <source>
        <dbReference type="EMBL" id="QEK77956.1"/>
    </source>
</evidence>
<evidence type="ECO:0000313" key="4">
    <source>
        <dbReference type="Proteomes" id="UP000324354"/>
    </source>
</evidence>
<dbReference type="Pfam" id="PF05763">
    <property type="entry name" value="DUF835"/>
    <property type="match status" value="1"/>
</dbReference>
<keyword evidence="1" id="KW-1133">Transmembrane helix</keyword>
<feature type="transmembrane region" description="Helical" evidence="1">
    <location>
        <begin position="151"/>
        <end position="169"/>
    </location>
</feature>
<keyword evidence="1" id="KW-0472">Membrane</keyword>